<name>A0A059BAR7_EUCGR</name>
<sequence length="124" mass="13382">MTPLLLPDLPCLQLEARSHLPAVIPSSGRPIVAAGRWVSDSNPRRCYCFFPTEQESSRICSPAPRAAVCQPRALAPTRNAAHAAPISEPPPLHAAQTFFPSDTHSPMPILCHNMTLPPAQLVVC</sequence>
<protein>
    <submittedName>
        <fullName evidence="1">Uncharacterized protein</fullName>
    </submittedName>
</protein>
<evidence type="ECO:0000313" key="1">
    <source>
        <dbReference type="EMBL" id="KCW63218.1"/>
    </source>
</evidence>
<proteinExistence type="predicted"/>
<gene>
    <name evidence="1" type="ORF">EUGRSUZ_G00838</name>
</gene>
<dbReference type="EMBL" id="KK198759">
    <property type="protein sequence ID" value="KCW63218.1"/>
    <property type="molecule type" value="Genomic_DNA"/>
</dbReference>
<reference evidence="1" key="1">
    <citation type="submission" date="2013-07" db="EMBL/GenBank/DDBJ databases">
        <title>The genome of Eucalyptus grandis.</title>
        <authorList>
            <person name="Schmutz J."/>
            <person name="Hayes R."/>
            <person name="Myburg A."/>
            <person name="Tuskan G."/>
            <person name="Grattapaglia D."/>
            <person name="Rokhsar D.S."/>
        </authorList>
    </citation>
    <scope>NUCLEOTIDE SEQUENCE</scope>
    <source>
        <tissue evidence="1">Leaf extractions</tissue>
    </source>
</reference>
<dbReference type="Gramene" id="KCW63218">
    <property type="protein sequence ID" value="KCW63218"/>
    <property type="gene ID" value="EUGRSUZ_G00838"/>
</dbReference>
<organism evidence="1">
    <name type="scientific">Eucalyptus grandis</name>
    <name type="common">Flooded gum</name>
    <dbReference type="NCBI Taxonomy" id="71139"/>
    <lineage>
        <taxon>Eukaryota</taxon>
        <taxon>Viridiplantae</taxon>
        <taxon>Streptophyta</taxon>
        <taxon>Embryophyta</taxon>
        <taxon>Tracheophyta</taxon>
        <taxon>Spermatophyta</taxon>
        <taxon>Magnoliopsida</taxon>
        <taxon>eudicotyledons</taxon>
        <taxon>Gunneridae</taxon>
        <taxon>Pentapetalae</taxon>
        <taxon>rosids</taxon>
        <taxon>malvids</taxon>
        <taxon>Myrtales</taxon>
        <taxon>Myrtaceae</taxon>
        <taxon>Myrtoideae</taxon>
        <taxon>Eucalypteae</taxon>
        <taxon>Eucalyptus</taxon>
    </lineage>
</organism>
<dbReference type="InParanoid" id="A0A059BAR7"/>
<dbReference type="AlphaFoldDB" id="A0A059BAR7"/>
<accession>A0A059BAR7</accession>